<evidence type="ECO:0000256" key="1">
    <source>
        <dbReference type="ARBA" id="ARBA00009054"/>
    </source>
</evidence>
<sequence length="179" mass="21281">MQKKKIKDYKNKEIEKNIKDKKQEKKIKKFKKIEEKISSLIKKKKKKKLKYYADINNIKKNNKKKIDLIKNNQIKNFLKSIVPIIDKIDKLIKISQNSNLTQNTIIEGIQLTKNIFEKNLKIWRIKKIDQVNIAFNHNIHTLQDKNINNNLSNNSTIKNIKKNGYIFKNKIIKKAIVTI</sequence>
<dbReference type="GO" id="GO:0030150">
    <property type="term" value="P:protein import into mitochondrial matrix"/>
    <property type="evidence" value="ECO:0007669"/>
    <property type="project" value="TreeGrafter"/>
</dbReference>
<evidence type="ECO:0000313" key="5">
    <source>
        <dbReference type="EMBL" id="VFP81420.1"/>
    </source>
</evidence>
<reference evidence="5 6" key="1">
    <citation type="submission" date="2019-02" db="EMBL/GenBank/DDBJ databases">
        <authorList>
            <person name="Manzano-Marin A."/>
            <person name="Manzano-Marin A."/>
        </authorList>
    </citation>
    <scope>NUCLEOTIDE SEQUENCE [LARGE SCALE GENOMIC DNA]</scope>
    <source>
        <strain evidence="5 6">BuCicurvipes</strain>
    </source>
</reference>
<dbReference type="GO" id="GO:0042803">
    <property type="term" value="F:protein homodimerization activity"/>
    <property type="evidence" value="ECO:0007669"/>
    <property type="project" value="InterPro"/>
</dbReference>
<dbReference type="EMBL" id="LR217710">
    <property type="protein sequence ID" value="VFP81420.1"/>
    <property type="molecule type" value="Genomic_DNA"/>
</dbReference>
<dbReference type="GO" id="GO:0051082">
    <property type="term" value="F:unfolded protein binding"/>
    <property type="evidence" value="ECO:0007669"/>
    <property type="project" value="TreeGrafter"/>
</dbReference>
<dbReference type="InterPro" id="IPR013805">
    <property type="entry name" value="GrpE_CC"/>
</dbReference>
<dbReference type="SUPFAM" id="SSF58014">
    <property type="entry name" value="Coiled-coil domain of nucleotide exchange factor GrpE"/>
    <property type="match status" value="1"/>
</dbReference>
<dbReference type="GO" id="GO:0000774">
    <property type="term" value="F:adenyl-nucleotide exchange factor activity"/>
    <property type="evidence" value="ECO:0007669"/>
    <property type="project" value="InterPro"/>
</dbReference>
<dbReference type="GO" id="GO:0006457">
    <property type="term" value="P:protein folding"/>
    <property type="evidence" value="ECO:0007669"/>
    <property type="project" value="InterPro"/>
</dbReference>
<comment type="similarity">
    <text evidence="1 4">Belongs to the GrpE family.</text>
</comment>
<gene>
    <name evidence="5" type="primary">grpE1</name>
    <name evidence="5" type="ORF">BUCICURV3402_125</name>
</gene>
<dbReference type="InterPro" id="IPR000740">
    <property type="entry name" value="GrpE"/>
</dbReference>
<proteinExistence type="inferred from homology"/>
<organism evidence="5 6">
    <name type="scientific">Buchnera aphidicola</name>
    <name type="common">Cinara curvipes</name>
    <dbReference type="NCBI Taxonomy" id="2518975"/>
    <lineage>
        <taxon>Bacteria</taxon>
        <taxon>Pseudomonadati</taxon>
        <taxon>Pseudomonadota</taxon>
        <taxon>Gammaproteobacteria</taxon>
        <taxon>Enterobacterales</taxon>
        <taxon>Erwiniaceae</taxon>
        <taxon>Buchnera</taxon>
    </lineage>
</organism>
<dbReference type="SUPFAM" id="SSF51064">
    <property type="entry name" value="Head domain of nucleotide exchange factor GrpE"/>
    <property type="match status" value="1"/>
</dbReference>
<dbReference type="InterPro" id="IPR009012">
    <property type="entry name" value="GrpE_head"/>
</dbReference>
<dbReference type="RefSeq" id="WP_154029183.1">
    <property type="nucleotide sequence ID" value="NZ_LR217710.1"/>
</dbReference>
<name>A0A451D6F4_9GAMM</name>
<evidence type="ECO:0000256" key="2">
    <source>
        <dbReference type="ARBA" id="ARBA00023016"/>
    </source>
</evidence>
<dbReference type="OrthoDB" id="6554631at2"/>
<accession>A0A451D6F4</accession>
<evidence type="ECO:0000313" key="6">
    <source>
        <dbReference type="Proteomes" id="UP000294344"/>
    </source>
</evidence>
<dbReference type="AlphaFoldDB" id="A0A451D6F4"/>
<keyword evidence="3" id="KW-0143">Chaperone</keyword>
<evidence type="ECO:0000256" key="4">
    <source>
        <dbReference type="RuleBase" id="RU004478"/>
    </source>
</evidence>
<dbReference type="Pfam" id="PF01025">
    <property type="entry name" value="GrpE"/>
    <property type="match status" value="1"/>
</dbReference>
<dbReference type="Gene3D" id="3.90.20.20">
    <property type="match status" value="1"/>
</dbReference>
<keyword evidence="2" id="KW-0346">Stress response</keyword>
<dbReference type="PANTHER" id="PTHR21237">
    <property type="entry name" value="GRPE PROTEIN"/>
    <property type="match status" value="1"/>
</dbReference>
<dbReference type="Proteomes" id="UP000294344">
    <property type="component" value="Chromosome"/>
</dbReference>
<dbReference type="GO" id="GO:0051087">
    <property type="term" value="F:protein-folding chaperone binding"/>
    <property type="evidence" value="ECO:0007669"/>
    <property type="project" value="InterPro"/>
</dbReference>
<protein>
    <submittedName>
        <fullName evidence="5">Protein GrpE</fullName>
    </submittedName>
</protein>
<dbReference type="PRINTS" id="PR00773">
    <property type="entry name" value="GRPEPROTEIN"/>
</dbReference>
<dbReference type="PANTHER" id="PTHR21237:SF23">
    <property type="entry name" value="GRPE PROTEIN HOMOLOG, MITOCHONDRIAL"/>
    <property type="match status" value="1"/>
</dbReference>
<evidence type="ECO:0000256" key="3">
    <source>
        <dbReference type="ARBA" id="ARBA00023186"/>
    </source>
</evidence>